<feature type="transmembrane region" description="Helical" evidence="2">
    <location>
        <begin position="96"/>
        <end position="120"/>
    </location>
</feature>
<dbReference type="InterPro" id="IPR012551">
    <property type="entry name" value="DUF1707_SHOCT-like"/>
</dbReference>
<dbReference type="RefSeq" id="WP_357779976.1">
    <property type="nucleotide sequence ID" value="NZ_JBFAKC010000002.1"/>
</dbReference>
<name>A0ABV3FMI5_9NOCA</name>
<evidence type="ECO:0000313" key="5">
    <source>
        <dbReference type="Proteomes" id="UP001551695"/>
    </source>
</evidence>
<keyword evidence="2" id="KW-0472">Membrane</keyword>
<evidence type="ECO:0000259" key="3">
    <source>
        <dbReference type="Pfam" id="PF08044"/>
    </source>
</evidence>
<protein>
    <submittedName>
        <fullName evidence="4">DUF1707 domain-containing protein</fullName>
    </submittedName>
</protein>
<gene>
    <name evidence="4" type="ORF">AB0I48_03535</name>
</gene>
<keyword evidence="2" id="KW-0812">Transmembrane</keyword>
<sequence>MRSDEIAGDERSGAVMASTTSRVRARDDDRADVCGLIDAALADGQLSSDEHAARTAAAMKAEYFGELDKLTWDLQIPGAFADTPVVRGGVRRRTRWWIPVGVLLVAALLGMGAGCVGSAADKTSGPPLPDLTTGAGQAYFIDRYRAEFGDTVADDLTIYPGYALFHRSTDNPLKSQYYHFDGDFDEFGSESARKPTTPTVDFGTVNLPVLARLLAGAVDSVKVPNGRISHMSLALPSGSEPDAAPLVSIYVRNEAQDSGSMEIAFDGEVLEVSPLRK</sequence>
<evidence type="ECO:0000256" key="2">
    <source>
        <dbReference type="SAM" id="Phobius"/>
    </source>
</evidence>
<proteinExistence type="predicted"/>
<comment type="caution">
    <text evidence="4">The sequence shown here is derived from an EMBL/GenBank/DDBJ whole genome shotgun (WGS) entry which is preliminary data.</text>
</comment>
<keyword evidence="2" id="KW-1133">Transmembrane helix</keyword>
<accession>A0ABV3FMI5</accession>
<feature type="region of interest" description="Disordered" evidence="1">
    <location>
        <begin position="1"/>
        <end position="21"/>
    </location>
</feature>
<reference evidence="4 5" key="1">
    <citation type="submission" date="2024-06" db="EMBL/GenBank/DDBJ databases">
        <title>The Natural Products Discovery Center: Release of the First 8490 Sequenced Strains for Exploring Actinobacteria Biosynthetic Diversity.</title>
        <authorList>
            <person name="Kalkreuter E."/>
            <person name="Kautsar S.A."/>
            <person name="Yang D."/>
            <person name="Bader C.D."/>
            <person name="Teijaro C.N."/>
            <person name="Fluegel L."/>
            <person name="Davis C.M."/>
            <person name="Simpson J.R."/>
            <person name="Lauterbach L."/>
            <person name="Steele A.D."/>
            <person name="Gui C."/>
            <person name="Meng S."/>
            <person name="Li G."/>
            <person name="Viehrig K."/>
            <person name="Ye F."/>
            <person name="Su P."/>
            <person name="Kiefer A.F."/>
            <person name="Nichols A."/>
            <person name="Cepeda A.J."/>
            <person name="Yan W."/>
            <person name="Fan B."/>
            <person name="Jiang Y."/>
            <person name="Adhikari A."/>
            <person name="Zheng C.-J."/>
            <person name="Schuster L."/>
            <person name="Cowan T.M."/>
            <person name="Smanski M.J."/>
            <person name="Chevrette M.G."/>
            <person name="De Carvalho L.P.S."/>
            <person name="Shen B."/>
        </authorList>
    </citation>
    <scope>NUCLEOTIDE SEQUENCE [LARGE SCALE GENOMIC DNA]</scope>
    <source>
        <strain evidence="4 5">NPDC050403</strain>
    </source>
</reference>
<feature type="domain" description="DUF1707" evidence="3">
    <location>
        <begin position="23"/>
        <end position="75"/>
    </location>
</feature>
<dbReference type="EMBL" id="JBFAKC010000002">
    <property type="protein sequence ID" value="MEV0706616.1"/>
    <property type="molecule type" value="Genomic_DNA"/>
</dbReference>
<dbReference type="Proteomes" id="UP001551695">
    <property type="component" value="Unassembled WGS sequence"/>
</dbReference>
<evidence type="ECO:0000313" key="4">
    <source>
        <dbReference type="EMBL" id="MEV0706616.1"/>
    </source>
</evidence>
<dbReference type="PANTHER" id="PTHR40763">
    <property type="entry name" value="MEMBRANE PROTEIN-RELATED"/>
    <property type="match status" value="1"/>
</dbReference>
<dbReference type="Pfam" id="PF08044">
    <property type="entry name" value="DUF1707"/>
    <property type="match status" value="1"/>
</dbReference>
<evidence type="ECO:0000256" key="1">
    <source>
        <dbReference type="SAM" id="MobiDB-lite"/>
    </source>
</evidence>
<organism evidence="4 5">
    <name type="scientific">Nocardia aurea</name>
    <dbReference type="NCBI Taxonomy" id="2144174"/>
    <lineage>
        <taxon>Bacteria</taxon>
        <taxon>Bacillati</taxon>
        <taxon>Actinomycetota</taxon>
        <taxon>Actinomycetes</taxon>
        <taxon>Mycobacteriales</taxon>
        <taxon>Nocardiaceae</taxon>
        <taxon>Nocardia</taxon>
    </lineage>
</organism>
<keyword evidence="5" id="KW-1185">Reference proteome</keyword>
<feature type="compositionally biased region" description="Basic and acidic residues" evidence="1">
    <location>
        <begin position="1"/>
        <end position="12"/>
    </location>
</feature>
<dbReference type="PANTHER" id="PTHR40763:SF4">
    <property type="entry name" value="DUF1707 DOMAIN-CONTAINING PROTEIN"/>
    <property type="match status" value="1"/>
</dbReference>